<dbReference type="EMBL" id="BAABAQ010000003">
    <property type="protein sequence ID" value="GAA4187102.1"/>
    <property type="molecule type" value="Genomic_DNA"/>
</dbReference>
<protein>
    <submittedName>
        <fullName evidence="1">Uncharacterized protein</fullName>
    </submittedName>
</protein>
<proteinExistence type="predicted"/>
<comment type="caution">
    <text evidence="1">The sequence shown here is derived from an EMBL/GenBank/DDBJ whole genome shotgun (WGS) entry which is preliminary data.</text>
</comment>
<reference evidence="2" key="1">
    <citation type="journal article" date="2019" name="Int. J. Syst. Evol. Microbiol.">
        <title>The Global Catalogue of Microorganisms (GCM) 10K type strain sequencing project: providing services to taxonomists for standard genome sequencing and annotation.</title>
        <authorList>
            <consortium name="The Broad Institute Genomics Platform"/>
            <consortium name="The Broad Institute Genome Sequencing Center for Infectious Disease"/>
            <person name="Wu L."/>
            <person name="Ma J."/>
        </authorList>
    </citation>
    <scope>NUCLEOTIDE SEQUENCE [LARGE SCALE GENOMIC DNA]</scope>
    <source>
        <strain evidence="2">JCM 17388</strain>
    </source>
</reference>
<accession>A0ABP8ANY7</accession>
<gene>
    <name evidence="1" type="ORF">GCM10022252_20090</name>
</gene>
<organism evidence="1 2">
    <name type="scientific">Streptosporangium oxazolinicum</name>
    <dbReference type="NCBI Taxonomy" id="909287"/>
    <lineage>
        <taxon>Bacteria</taxon>
        <taxon>Bacillati</taxon>
        <taxon>Actinomycetota</taxon>
        <taxon>Actinomycetes</taxon>
        <taxon>Streptosporangiales</taxon>
        <taxon>Streptosporangiaceae</taxon>
        <taxon>Streptosporangium</taxon>
    </lineage>
</organism>
<dbReference type="Proteomes" id="UP001501251">
    <property type="component" value="Unassembled WGS sequence"/>
</dbReference>
<name>A0ABP8ANY7_9ACTN</name>
<sequence length="230" mass="25850">MTHALIHKIGSGRMLNDEQAELLMLAAAAVGRKYARQYPALDADDIAHEVIAQALTEWKHISAKLDHAADYNRSEYNVLLFLLSERASVYCGRQHYAYMMNTATVVYTPREVRALLREFYYNPDAWVTPGKDANHGVAVEARSIWANLADINKALERVSDKAADTILAAYGPEDLGLPEPDKRRLSEAIAQLTREMNRHMNKSIVHHEGPGARRALPNEDAIYITRKQGN</sequence>
<evidence type="ECO:0000313" key="2">
    <source>
        <dbReference type="Proteomes" id="UP001501251"/>
    </source>
</evidence>
<keyword evidence="2" id="KW-1185">Reference proteome</keyword>
<evidence type="ECO:0000313" key="1">
    <source>
        <dbReference type="EMBL" id="GAA4187102.1"/>
    </source>
</evidence>